<feature type="transmembrane region" description="Helical" evidence="1">
    <location>
        <begin position="97"/>
        <end position="117"/>
    </location>
</feature>
<evidence type="ECO:0000313" key="4">
    <source>
        <dbReference type="Proteomes" id="UP001218788"/>
    </source>
</evidence>
<dbReference type="Gene3D" id="2.60.120.1440">
    <property type="match status" value="1"/>
</dbReference>
<dbReference type="PANTHER" id="PTHR30273">
    <property type="entry name" value="PERIPLASMIC SIGNAL SENSOR AND SIGMA FACTOR ACTIVATOR FECR-RELATED"/>
    <property type="match status" value="1"/>
</dbReference>
<dbReference type="EMBL" id="JAQQXP010000001">
    <property type="protein sequence ID" value="MDC8830811.1"/>
    <property type="molecule type" value="Genomic_DNA"/>
</dbReference>
<evidence type="ECO:0000313" key="3">
    <source>
        <dbReference type="EMBL" id="MDC8830811.1"/>
    </source>
</evidence>
<keyword evidence="4" id="KW-1185">Reference proteome</keyword>
<name>A0ABT5L338_9ALTE</name>
<evidence type="ECO:0000259" key="2">
    <source>
        <dbReference type="Pfam" id="PF04773"/>
    </source>
</evidence>
<reference evidence="3 4" key="1">
    <citation type="submission" date="2022-10" db="EMBL/GenBank/DDBJ databases">
        <title>Alteromonas sp. chi3 Genome sequencing.</title>
        <authorList>
            <person name="Park S."/>
        </authorList>
    </citation>
    <scope>NUCLEOTIDE SEQUENCE [LARGE SCALE GENOMIC DNA]</scope>
    <source>
        <strain evidence="4">chi3</strain>
    </source>
</reference>
<sequence length="346" mass="37704">MTTPQRLEQAADWFDRIDELSEQDKLRFAQWLTDASNQSAFNRVAAALGHPEVATAAIRINNNASQQKTVSSVPDNRAVSLQSVAPQSASPRRKTLYSVYGLASAAAIALVAVLVSVNVSNNSAPPEIARQPASSTLSVIQQAEFSTRAGEQHTARLNDGSMVILNGKSALAVNHSAQFREVSLTSGQAYFDVAHEPQRPFLVKLDNASVQVVGTAFDIDRLQDKTAIRVYDGVVKVTADTTLTLTKGDGVILQAGKWLQSFQLENSQLPDWRTGWLDISNEPINDIVQRLNRYTSKPVKLAGFSQLPVSGRFNVKAPEQALQLLANMDALTLTEHSDHFLLTVSQ</sequence>
<dbReference type="Proteomes" id="UP001218788">
    <property type="component" value="Unassembled WGS sequence"/>
</dbReference>
<keyword evidence="1" id="KW-0472">Membrane</keyword>
<protein>
    <submittedName>
        <fullName evidence="3">FecR domain-containing protein</fullName>
    </submittedName>
</protein>
<keyword evidence="1" id="KW-0812">Transmembrane</keyword>
<organism evidence="3 4">
    <name type="scientific">Alteromonas gilva</name>
    <dbReference type="NCBI Taxonomy" id="2987522"/>
    <lineage>
        <taxon>Bacteria</taxon>
        <taxon>Pseudomonadati</taxon>
        <taxon>Pseudomonadota</taxon>
        <taxon>Gammaproteobacteria</taxon>
        <taxon>Alteromonadales</taxon>
        <taxon>Alteromonadaceae</taxon>
        <taxon>Alteromonas/Salinimonas group</taxon>
        <taxon>Alteromonas</taxon>
    </lineage>
</organism>
<dbReference type="RefSeq" id="WP_273639733.1">
    <property type="nucleotide sequence ID" value="NZ_JAQQXP010000001.1"/>
</dbReference>
<gene>
    <name evidence="3" type="ORF">OIK42_08560</name>
</gene>
<feature type="domain" description="FecR protein" evidence="2">
    <location>
        <begin position="145"/>
        <end position="236"/>
    </location>
</feature>
<accession>A0ABT5L338</accession>
<comment type="caution">
    <text evidence="3">The sequence shown here is derived from an EMBL/GenBank/DDBJ whole genome shotgun (WGS) entry which is preliminary data.</text>
</comment>
<dbReference type="InterPro" id="IPR012373">
    <property type="entry name" value="Ferrdict_sens_TM"/>
</dbReference>
<dbReference type="PANTHER" id="PTHR30273:SF2">
    <property type="entry name" value="PROTEIN FECR"/>
    <property type="match status" value="1"/>
</dbReference>
<evidence type="ECO:0000256" key="1">
    <source>
        <dbReference type="SAM" id="Phobius"/>
    </source>
</evidence>
<dbReference type="InterPro" id="IPR006860">
    <property type="entry name" value="FecR"/>
</dbReference>
<dbReference type="PIRSF" id="PIRSF018266">
    <property type="entry name" value="FecR"/>
    <property type="match status" value="1"/>
</dbReference>
<keyword evidence="1" id="KW-1133">Transmembrane helix</keyword>
<dbReference type="Pfam" id="PF04773">
    <property type="entry name" value="FecR"/>
    <property type="match status" value="1"/>
</dbReference>
<proteinExistence type="predicted"/>